<protein>
    <recommendedName>
        <fullName evidence="9">Transportin-1</fullName>
    </recommendedName>
    <alternativeName>
        <fullName evidence="10">Importin beta-2</fullName>
    </alternativeName>
    <alternativeName>
        <fullName evidence="11">Karyopherin beta-2</fullName>
    </alternativeName>
</protein>
<accession>A0A3P6S8E3</accession>
<sequence>MTGEAENWRPISEELQQRLDQLNLHPEFCCYLVFILSELKNEQVANRSLAGLILKNSIRMLWGRLPEPIRQYVKNKTLLAISDCHPLIRATVGIIITTIVVHEGIAQWPALLPTLCNMLDGSDENLQEGAMGAIQKICEDSADMLTPQEHLSTLIPKLLCFFNSPSPKLRALALNSVNCILLVQTEPLNNIMDVFLQHLFALANDVDTEVQKQLCRSLTLLLDSHLDKLASQLGNIVEFMLLRTQDPNEATALEACEFWLALAENPQVCKEALFPHLPKLIPVLVRCMRYSDMDVAVLKGDIEEDGAIPDRQQDIKPRFHRAKTQTQTQRKSESTVEGESMDDDDDGDDDSSTEWNLRKCSAASLDVLSSIFNDDFLPTLLPILKETLFHNNWLIKESGILALGAVAEGCMSGITPHLPELIPFLITSLQDRKALVRSITCWTLSRYCHYVVQQDHNMYFKQLLKELLARILDGSKRVQEAACSAFATLEEEANLELVPYLPEILATLVEAFNRYQAKNLLILYDAVGTLADSVGPNLNEPQYVETIMRPLMTKWAALGDDDKELFPLLECLSSVATALHEAFLPYCEPVFQRCTALIGRCLQQSQLAMERPSEYDMPDKDFLIVALDLLSGLAEGLAEHIDSLVGPSQIIGLVYQCSMDSSAEVRQSSFALLGDLSKACYHYLQPHINIFLPILAQNLDPDAISVCNNSIWAIGEIAMKMGDGMRPHVPGLLPALIIVMNREKGPKTLLENTAITLGRLGISCASEVAPFLPQFIRPWCLALRNIRDNDEKESAFRGLCNMINLNPAGVLVEFIFLCDAIASWNNPQPELKMMFSRILHGFRQQVGDVNWTAFTSQFPVPLKQRLANQYDV</sequence>
<keyword evidence="3" id="KW-0813">Transport</keyword>
<evidence type="ECO:0000256" key="5">
    <source>
        <dbReference type="ARBA" id="ARBA00022737"/>
    </source>
</evidence>
<keyword evidence="4" id="KW-0963">Cytoplasm</keyword>
<dbReference type="OrthoDB" id="951172at2759"/>
<dbReference type="Gene3D" id="1.25.10.10">
    <property type="entry name" value="Leucine-rich Repeat Variant"/>
    <property type="match status" value="1"/>
</dbReference>
<dbReference type="SMART" id="SM00913">
    <property type="entry name" value="IBN_N"/>
    <property type="match status" value="1"/>
</dbReference>
<dbReference type="STRING" id="42156.A0A3P6S8E3"/>
<dbReference type="GO" id="GO:0031981">
    <property type="term" value="C:nuclear lumen"/>
    <property type="evidence" value="ECO:0007669"/>
    <property type="project" value="UniProtKB-ARBA"/>
</dbReference>
<name>A0A3P6S8E3_LITSI</name>
<proteinExistence type="inferred from homology"/>
<feature type="domain" description="Importin N-terminal" evidence="13">
    <location>
        <begin position="15"/>
        <end position="83"/>
    </location>
</feature>
<keyword evidence="7" id="KW-0539">Nucleus</keyword>
<dbReference type="Pfam" id="PF03810">
    <property type="entry name" value="IBN_N"/>
    <property type="match status" value="1"/>
</dbReference>
<dbReference type="InterPro" id="IPR001494">
    <property type="entry name" value="Importin-beta_N"/>
</dbReference>
<keyword evidence="5" id="KW-0677">Repeat</keyword>
<dbReference type="InterPro" id="IPR016024">
    <property type="entry name" value="ARM-type_fold"/>
</dbReference>
<dbReference type="OMA" id="AQEGAMS"/>
<dbReference type="InterPro" id="IPR040122">
    <property type="entry name" value="Importin_beta"/>
</dbReference>
<comment type="similarity">
    <text evidence="8">Belongs to the importin beta family. Importin beta-2 subfamily.</text>
</comment>
<evidence type="ECO:0000256" key="8">
    <source>
        <dbReference type="ARBA" id="ARBA00038423"/>
    </source>
</evidence>
<dbReference type="Proteomes" id="UP000277928">
    <property type="component" value="Unassembled WGS sequence"/>
</dbReference>
<keyword evidence="6" id="KW-0653">Protein transport</keyword>
<evidence type="ECO:0000256" key="3">
    <source>
        <dbReference type="ARBA" id="ARBA00022448"/>
    </source>
</evidence>
<evidence type="ECO:0000256" key="10">
    <source>
        <dbReference type="ARBA" id="ARBA00076938"/>
    </source>
</evidence>
<gene>
    <name evidence="14" type="ORF">NLS_LOCUS409</name>
</gene>
<comment type="subcellular location">
    <subcellularLocation>
        <location evidence="2">Cytoplasm</location>
    </subcellularLocation>
    <subcellularLocation>
        <location evidence="1">Nucleus</location>
    </subcellularLocation>
</comment>
<evidence type="ECO:0000313" key="15">
    <source>
        <dbReference type="Proteomes" id="UP000277928"/>
    </source>
</evidence>
<evidence type="ECO:0000256" key="6">
    <source>
        <dbReference type="ARBA" id="ARBA00022927"/>
    </source>
</evidence>
<dbReference type="SUPFAM" id="SSF48371">
    <property type="entry name" value="ARM repeat"/>
    <property type="match status" value="1"/>
</dbReference>
<evidence type="ECO:0000256" key="1">
    <source>
        <dbReference type="ARBA" id="ARBA00004123"/>
    </source>
</evidence>
<evidence type="ECO:0000256" key="2">
    <source>
        <dbReference type="ARBA" id="ARBA00004496"/>
    </source>
</evidence>
<feature type="compositionally biased region" description="Acidic residues" evidence="12">
    <location>
        <begin position="339"/>
        <end position="352"/>
    </location>
</feature>
<evidence type="ECO:0000256" key="12">
    <source>
        <dbReference type="SAM" id="MobiDB-lite"/>
    </source>
</evidence>
<dbReference type="Pfam" id="PF13513">
    <property type="entry name" value="HEAT_EZ"/>
    <property type="match status" value="1"/>
</dbReference>
<organism evidence="14 15">
    <name type="scientific">Litomosoides sigmodontis</name>
    <name type="common">Filarial nematode worm</name>
    <dbReference type="NCBI Taxonomy" id="42156"/>
    <lineage>
        <taxon>Eukaryota</taxon>
        <taxon>Metazoa</taxon>
        <taxon>Ecdysozoa</taxon>
        <taxon>Nematoda</taxon>
        <taxon>Chromadorea</taxon>
        <taxon>Rhabditida</taxon>
        <taxon>Spirurina</taxon>
        <taxon>Spiruromorpha</taxon>
        <taxon>Filarioidea</taxon>
        <taxon>Onchocercidae</taxon>
        <taxon>Litomosoides</taxon>
    </lineage>
</organism>
<evidence type="ECO:0000256" key="4">
    <source>
        <dbReference type="ARBA" id="ARBA00022490"/>
    </source>
</evidence>
<dbReference type="PROSITE" id="PS50166">
    <property type="entry name" value="IMPORTIN_B_NT"/>
    <property type="match status" value="1"/>
</dbReference>
<dbReference type="Pfam" id="PF25574">
    <property type="entry name" value="TPR_IMB1"/>
    <property type="match status" value="1"/>
</dbReference>
<evidence type="ECO:0000256" key="11">
    <source>
        <dbReference type="ARBA" id="ARBA00080641"/>
    </source>
</evidence>
<evidence type="ECO:0000313" key="14">
    <source>
        <dbReference type="EMBL" id="VDK68397.1"/>
    </source>
</evidence>
<dbReference type="InterPro" id="IPR058584">
    <property type="entry name" value="IMB1_TNPO1-like_TPR"/>
</dbReference>
<dbReference type="GO" id="GO:0031267">
    <property type="term" value="F:small GTPase binding"/>
    <property type="evidence" value="ECO:0007669"/>
    <property type="project" value="InterPro"/>
</dbReference>
<dbReference type="InterPro" id="IPR011989">
    <property type="entry name" value="ARM-like"/>
</dbReference>
<feature type="region of interest" description="Disordered" evidence="12">
    <location>
        <begin position="309"/>
        <end position="353"/>
    </location>
</feature>
<dbReference type="GO" id="GO:0006606">
    <property type="term" value="P:protein import into nucleus"/>
    <property type="evidence" value="ECO:0007669"/>
    <property type="project" value="InterPro"/>
</dbReference>
<evidence type="ECO:0000256" key="9">
    <source>
        <dbReference type="ARBA" id="ARBA00067327"/>
    </source>
</evidence>
<keyword evidence="15" id="KW-1185">Reference proteome</keyword>
<evidence type="ECO:0000256" key="7">
    <source>
        <dbReference type="ARBA" id="ARBA00023242"/>
    </source>
</evidence>
<dbReference type="EMBL" id="UYRX01000010">
    <property type="protein sequence ID" value="VDK68397.1"/>
    <property type="molecule type" value="Genomic_DNA"/>
</dbReference>
<evidence type="ECO:0000259" key="13">
    <source>
        <dbReference type="PROSITE" id="PS50166"/>
    </source>
</evidence>
<dbReference type="AlphaFoldDB" id="A0A3P6S8E3"/>
<dbReference type="GO" id="GO:0005737">
    <property type="term" value="C:cytoplasm"/>
    <property type="evidence" value="ECO:0007669"/>
    <property type="project" value="UniProtKB-SubCell"/>
</dbReference>
<dbReference type="PANTHER" id="PTHR10527">
    <property type="entry name" value="IMPORTIN BETA"/>
    <property type="match status" value="1"/>
</dbReference>
<dbReference type="FunFam" id="1.25.10.10:FF:000028">
    <property type="entry name" value="Transportin-1 isoform 1"/>
    <property type="match status" value="1"/>
</dbReference>
<reference evidence="14 15" key="1">
    <citation type="submission" date="2018-08" db="EMBL/GenBank/DDBJ databases">
        <authorList>
            <person name="Laetsch R D."/>
            <person name="Stevens L."/>
            <person name="Kumar S."/>
            <person name="Blaxter L. M."/>
        </authorList>
    </citation>
    <scope>NUCLEOTIDE SEQUENCE [LARGE SCALE GENOMIC DNA]</scope>
</reference>